<sequence>MQTPVPDQWQMLDFASNNQGLPGHALIQGRMYASIAAVDHWHYPFVRVEKPKSNERL</sequence>
<evidence type="ECO:0000313" key="2">
    <source>
        <dbReference type="Proteomes" id="UP000011761"/>
    </source>
</evidence>
<dbReference type="RefSeq" id="XP_007678625.1">
    <property type="nucleotide sequence ID" value="XM_007680435.1"/>
</dbReference>
<dbReference type="AlphaFoldDB" id="M2N5B5"/>
<name>M2N5B5_BAUPA</name>
<proteinExistence type="predicted"/>
<protein>
    <submittedName>
        <fullName evidence="1">Uncharacterized protein</fullName>
    </submittedName>
</protein>
<keyword evidence="2" id="KW-1185">Reference proteome</keyword>
<evidence type="ECO:0000313" key="1">
    <source>
        <dbReference type="EMBL" id="EMC93955.1"/>
    </source>
</evidence>
<dbReference type="EMBL" id="KB445559">
    <property type="protein sequence ID" value="EMC93955.1"/>
    <property type="molecule type" value="Genomic_DNA"/>
</dbReference>
<dbReference type="Proteomes" id="UP000011761">
    <property type="component" value="Unassembled WGS sequence"/>
</dbReference>
<organism evidence="1 2">
    <name type="scientific">Baudoinia panamericana (strain UAMH 10762)</name>
    <name type="common">Angels' share fungus</name>
    <name type="synonym">Baudoinia compniacensis (strain UAMH 10762)</name>
    <dbReference type="NCBI Taxonomy" id="717646"/>
    <lineage>
        <taxon>Eukaryota</taxon>
        <taxon>Fungi</taxon>
        <taxon>Dikarya</taxon>
        <taxon>Ascomycota</taxon>
        <taxon>Pezizomycotina</taxon>
        <taxon>Dothideomycetes</taxon>
        <taxon>Dothideomycetidae</taxon>
        <taxon>Mycosphaerellales</taxon>
        <taxon>Teratosphaeriaceae</taxon>
        <taxon>Baudoinia</taxon>
    </lineage>
</organism>
<dbReference type="HOGENOM" id="CLU_2996189_0_0_1"/>
<dbReference type="GeneID" id="19112950"/>
<dbReference type="KEGG" id="bcom:BAUCODRAFT_36424"/>
<accession>M2N5B5</accession>
<gene>
    <name evidence="1" type="ORF">BAUCODRAFT_36424</name>
</gene>
<reference evidence="1 2" key="1">
    <citation type="journal article" date="2012" name="PLoS Pathog.">
        <title>Diverse lifestyles and strategies of plant pathogenesis encoded in the genomes of eighteen Dothideomycetes fungi.</title>
        <authorList>
            <person name="Ohm R.A."/>
            <person name="Feau N."/>
            <person name="Henrissat B."/>
            <person name="Schoch C.L."/>
            <person name="Horwitz B.A."/>
            <person name="Barry K.W."/>
            <person name="Condon B.J."/>
            <person name="Copeland A.C."/>
            <person name="Dhillon B."/>
            <person name="Glaser F."/>
            <person name="Hesse C.N."/>
            <person name="Kosti I."/>
            <person name="LaButti K."/>
            <person name="Lindquist E.A."/>
            <person name="Lucas S."/>
            <person name="Salamov A.A."/>
            <person name="Bradshaw R.E."/>
            <person name="Ciuffetti L."/>
            <person name="Hamelin R.C."/>
            <person name="Kema G.H.J."/>
            <person name="Lawrence C."/>
            <person name="Scott J.A."/>
            <person name="Spatafora J.W."/>
            <person name="Turgeon B.G."/>
            <person name="de Wit P.J.G.M."/>
            <person name="Zhong S."/>
            <person name="Goodwin S.B."/>
            <person name="Grigoriev I.V."/>
        </authorList>
    </citation>
    <scope>NUCLEOTIDE SEQUENCE [LARGE SCALE GENOMIC DNA]</scope>
    <source>
        <strain evidence="1 2">UAMH 10762</strain>
    </source>
</reference>